<accession>A0AA35JVA2</accession>
<reference evidence="2" key="1">
    <citation type="submission" date="2022-12" db="EMBL/GenBank/DDBJ databases">
        <authorList>
            <person name="Alioto T."/>
            <person name="Alioto T."/>
            <person name="Gomez Garrido J."/>
        </authorList>
    </citation>
    <scope>NUCLEOTIDE SEQUENCE</scope>
</reference>
<dbReference type="AlphaFoldDB" id="A0AA35JVA2"/>
<sequence length="50" mass="5185">MHLFVSTDKAAAKSTELGQVPLCDELGSRAPPLSDISSPPPSLCAAHLPK</sequence>
<proteinExistence type="predicted"/>
<dbReference type="Proteomes" id="UP001178461">
    <property type="component" value="Chromosome 2"/>
</dbReference>
<dbReference type="EMBL" id="OX395127">
    <property type="protein sequence ID" value="CAI5766366.1"/>
    <property type="molecule type" value="Genomic_DNA"/>
</dbReference>
<name>A0AA35JVA2_9SAUR</name>
<feature type="region of interest" description="Disordered" evidence="1">
    <location>
        <begin position="28"/>
        <end position="50"/>
    </location>
</feature>
<gene>
    <name evidence="2" type="ORF">PODLI_1B036179</name>
</gene>
<keyword evidence="3" id="KW-1185">Reference proteome</keyword>
<evidence type="ECO:0000256" key="1">
    <source>
        <dbReference type="SAM" id="MobiDB-lite"/>
    </source>
</evidence>
<evidence type="ECO:0000313" key="2">
    <source>
        <dbReference type="EMBL" id="CAI5766366.1"/>
    </source>
</evidence>
<evidence type="ECO:0000313" key="3">
    <source>
        <dbReference type="Proteomes" id="UP001178461"/>
    </source>
</evidence>
<organism evidence="2 3">
    <name type="scientific">Podarcis lilfordi</name>
    <name type="common">Lilford's wall lizard</name>
    <dbReference type="NCBI Taxonomy" id="74358"/>
    <lineage>
        <taxon>Eukaryota</taxon>
        <taxon>Metazoa</taxon>
        <taxon>Chordata</taxon>
        <taxon>Craniata</taxon>
        <taxon>Vertebrata</taxon>
        <taxon>Euteleostomi</taxon>
        <taxon>Lepidosauria</taxon>
        <taxon>Squamata</taxon>
        <taxon>Bifurcata</taxon>
        <taxon>Unidentata</taxon>
        <taxon>Episquamata</taxon>
        <taxon>Laterata</taxon>
        <taxon>Lacertibaenia</taxon>
        <taxon>Lacertidae</taxon>
        <taxon>Podarcis</taxon>
    </lineage>
</organism>
<protein>
    <submittedName>
        <fullName evidence="2">Uncharacterized protein</fullName>
    </submittedName>
</protein>